<organism evidence="3">
    <name type="scientific">uncultured Poseidoniia archaeon</name>
    <dbReference type="NCBI Taxonomy" id="1697135"/>
    <lineage>
        <taxon>Archaea</taxon>
        <taxon>Methanobacteriati</taxon>
        <taxon>Thermoplasmatota</taxon>
        <taxon>Candidatus Poseidoniia</taxon>
        <taxon>environmental samples</taxon>
    </lineage>
</organism>
<dbReference type="EMBL" id="KP211893">
    <property type="protein sequence ID" value="ANV80562.1"/>
    <property type="molecule type" value="Genomic_DNA"/>
</dbReference>
<dbReference type="SUPFAM" id="SSF48317">
    <property type="entry name" value="Acid phosphatase/Vanadium-dependent haloperoxidase"/>
    <property type="match status" value="1"/>
</dbReference>
<feature type="transmembrane region" description="Helical" evidence="1">
    <location>
        <begin position="249"/>
        <end position="270"/>
    </location>
</feature>
<dbReference type="InterPro" id="IPR000326">
    <property type="entry name" value="PAP2/HPO"/>
</dbReference>
<feature type="transmembrane region" description="Helical" evidence="1">
    <location>
        <begin position="6"/>
        <end position="24"/>
    </location>
</feature>
<keyword evidence="1" id="KW-0472">Membrane</keyword>
<feature type="transmembrane region" description="Helical" evidence="1">
    <location>
        <begin position="137"/>
        <end position="155"/>
    </location>
</feature>
<dbReference type="AlphaFoldDB" id="A0A1B1TE77"/>
<feature type="transmembrane region" description="Helical" evidence="1">
    <location>
        <begin position="106"/>
        <end position="125"/>
    </location>
</feature>
<reference evidence="3" key="2">
    <citation type="journal article" date="2015" name="ISME J.">
        <title>A new class of marine Euryarchaeota group II from the Mediterranean deep chlorophyll maximum.</title>
        <authorList>
            <person name="Martin-Cuadrado A.B."/>
            <person name="Garcia-Heredia I."/>
            <person name="Molto A.G."/>
            <person name="Lopez-Ubeda R."/>
            <person name="Kimes N."/>
            <person name="Lopez-Garcia P."/>
            <person name="Moreira D."/>
            <person name="Rodriguez-Valera F."/>
        </authorList>
    </citation>
    <scope>NUCLEOTIDE SEQUENCE</scope>
</reference>
<dbReference type="InterPro" id="IPR036938">
    <property type="entry name" value="PAP2/HPO_sf"/>
</dbReference>
<keyword evidence="1" id="KW-1133">Transmembrane helix</keyword>
<feature type="transmembrane region" description="Helical" evidence="1">
    <location>
        <begin position="45"/>
        <end position="61"/>
    </location>
</feature>
<protein>
    <submittedName>
        <fullName evidence="3">Putative membrane-associated phospholipid phosphatase</fullName>
    </submittedName>
</protein>
<evidence type="ECO:0000313" key="3">
    <source>
        <dbReference type="EMBL" id="ANV80562.1"/>
    </source>
</evidence>
<proteinExistence type="predicted"/>
<sequence length="477" mass="55386">MSPYRVMMYMILFLTPIICWAFTLKMKGRRIPVRDWIKEFHEKRYYLHAIGYIIIIRWKSITDSLNEPIKMNVGHWTSWLYSIEGEFTKGIQDFFYNDTLTAILNFHYLFIYLFLIYVTTVYFAYSGDRDMTDKVTMNYLLIYALAVPYYLFFNVEVTSSWIPGMDALLYQDGAYTSFYALHDPLDNAVPSLHVAIPFGILVLNYLHVKEKGGKMSDWDHWPYHLFILINTIIFCFSILYLGIHWFIDIPLGMIIGGIGALFIHHLQPRLRNDHGSFFKGITRSKVKNHSIIEGIGTLFMLTIILMAVNFQIDQSDERVSYKLGPQDSTFEIIQEISYGDVVDSQITNLDDSLTLEVVYLQVEESVSAMDGGNIDWDELKTLGENYSIPAGGTLEIKTTQHNVFHFIVLHNSAESSDSVLDVRVENDYHEDKMANAILLSLPSLWMTMFVINRLRRLRLNKRSLIDSSPSHIWDEEE</sequence>
<reference evidence="3" key="1">
    <citation type="submission" date="2014-11" db="EMBL/GenBank/DDBJ databases">
        <authorList>
            <person name="Zhu J."/>
            <person name="Qi W."/>
            <person name="Song R."/>
        </authorList>
    </citation>
    <scope>NUCLEOTIDE SEQUENCE</scope>
</reference>
<dbReference type="Gene3D" id="1.20.144.10">
    <property type="entry name" value="Phosphatidic acid phosphatase type 2/haloperoxidase"/>
    <property type="match status" value="1"/>
</dbReference>
<feature type="transmembrane region" description="Helical" evidence="1">
    <location>
        <begin position="220"/>
        <end position="243"/>
    </location>
</feature>
<evidence type="ECO:0000256" key="1">
    <source>
        <dbReference type="SAM" id="Phobius"/>
    </source>
</evidence>
<evidence type="ECO:0000259" key="2">
    <source>
        <dbReference type="Pfam" id="PF01569"/>
    </source>
</evidence>
<feature type="transmembrane region" description="Helical" evidence="1">
    <location>
        <begin position="291"/>
        <end position="312"/>
    </location>
</feature>
<accession>A0A1B1TE77</accession>
<feature type="transmembrane region" description="Helical" evidence="1">
    <location>
        <begin position="188"/>
        <end position="208"/>
    </location>
</feature>
<dbReference type="Pfam" id="PF01569">
    <property type="entry name" value="PAP2"/>
    <property type="match status" value="1"/>
</dbReference>
<name>A0A1B1TE77_9ARCH</name>
<feature type="transmembrane region" description="Helical" evidence="1">
    <location>
        <begin position="433"/>
        <end position="452"/>
    </location>
</feature>
<feature type="domain" description="Phosphatidic acid phosphatase type 2/haloperoxidase" evidence="2">
    <location>
        <begin position="181"/>
        <end position="269"/>
    </location>
</feature>
<keyword evidence="1" id="KW-0812">Transmembrane</keyword>